<organism evidence="2 3">
    <name type="scientific">Heterodera schachtii</name>
    <name type="common">Sugarbeet cyst nematode worm</name>
    <name type="synonym">Tylenchus schachtii</name>
    <dbReference type="NCBI Taxonomy" id="97005"/>
    <lineage>
        <taxon>Eukaryota</taxon>
        <taxon>Metazoa</taxon>
        <taxon>Ecdysozoa</taxon>
        <taxon>Nematoda</taxon>
        <taxon>Chromadorea</taxon>
        <taxon>Rhabditida</taxon>
        <taxon>Tylenchina</taxon>
        <taxon>Tylenchomorpha</taxon>
        <taxon>Tylenchoidea</taxon>
        <taxon>Heteroderidae</taxon>
        <taxon>Heteroderinae</taxon>
        <taxon>Heterodera</taxon>
    </lineage>
</organism>
<evidence type="ECO:0000256" key="1">
    <source>
        <dbReference type="SAM" id="MobiDB-lite"/>
    </source>
</evidence>
<reference evidence="2 3" key="1">
    <citation type="submission" date="2024-10" db="EMBL/GenBank/DDBJ databases">
        <authorList>
            <person name="Kim D."/>
        </authorList>
    </citation>
    <scope>NUCLEOTIDE SEQUENCE [LARGE SCALE GENOMIC DNA]</scope>
    <source>
        <strain evidence="2">Taebaek</strain>
    </source>
</reference>
<proteinExistence type="predicted"/>
<evidence type="ECO:0000313" key="2">
    <source>
        <dbReference type="EMBL" id="KAL3093565.1"/>
    </source>
</evidence>
<feature type="region of interest" description="Disordered" evidence="1">
    <location>
        <begin position="57"/>
        <end position="78"/>
    </location>
</feature>
<feature type="compositionally biased region" description="Basic and acidic residues" evidence="1">
    <location>
        <begin position="57"/>
        <end position="66"/>
    </location>
</feature>
<comment type="caution">
    <text evidence="2">The sequence shown here is derived from an EMBL/GenBank/DDBJ whole genome shotgun (WGS) entry which is preliminary data.</text>
</comment>
<protein>
    <submittedName>
        <fullName evidence="2">Uncharacterized protein</fullName>
    </submittedName>
</protein>
<dbReference type="AlphaFoldDB" id="A0ABD2JSQ3"/>
<dbReference type="Proteomes" id="UP001620645">
    <property type="component" value="Unassembled WGS sequence"/>
</dbReference>
<keyword evidence="3" id="KW-1185">Reference proteome</keyword>
<gene>
    <name evidence="2" type="ORF">niasHS_006205</name>
</gene>
<accession>A0ABD2JSQ3</accession>
<dbReference type="EMBL" id="JBICCN010000108">
    <property type="protein sequence ID" value="KAL3093565.1"/>
    <property type="molecule type" value="Genomic_DNA"/>
</dbReference>
<sequence>MNKVITNKKQNSIQKEVKVEKVDYEKIDNESFEDEKRTNLTQKVKKETEFGDEKVDLEKYAKKEPISDEEEEEKMPRECAEENIVPTFSSEEEMENKSGKFKMQLTEFRNDEPILLESLVIEHGHKIGQFCHNLLICDAKDGELIRERLRHGIDQQMARAVQIRQLIDTMLIDWEIWPILHNFELAEDPSNAVAYLIEELGQKIGKMHKLLANCGSYYNTDPFDEALRRLLMVAMDEEESPIKKLGQCWAIVPKVMAKSVQEMLENLLMDLFDPTAPFFGMTFLAEFSKELNVAENICASILRSSKLSSMAQFTVNEKFKKLREMANAMYLEQYKTTIEEQMKNIGTQLKHGMDNIHIEKGTMKRVQLIETLKKVQNLFVITLNELAMVEVLETKKVMEQKLDELGQIMAQLKDNKKHGNGIPNDDDDDDDEVAITERIVSCLNVEPIEKGIEKEMANFATKNLF</sequence>
<evidence type="ECO:0000313" key="3">
    <source>
        <dbReference type="Proteomes" id="UP001620645"/>
    </source>
</evidence>
<name>A0ABD2JSQ3_HETSC</name>